<evidence type="ECO:0000256" key="2">
    <source>
        <dbReference type="ARBA" id="ARBA00023027"/>
    </source>
</evidence>
<protein>
    <recommendedName>
        <fullName evidence="3">D-isomer specific 2-hydroxyacid dehydrogenase NAD-binding domain-containing protein</fullName>
    </recommendedName>
</protein>
<accession>A0A7M5V2D2</accession>
<dbReference type="AlphaFoldDB" id="A0A7M5V2D2"/>
<dbReference type="InterPro" id="IPR036291">
    <property type="entry name" value="NAD(P)-bd_dom_sf"/>
</dbReference>
<dbReference type="GeneID" id="136819724"/>
<dbReference type="SUPFAM" id="SSF51735">
    <property type="entry name" value="NAD(P)-binding Rossmann-fold domains"/>
    <property type="match status" value="1"/>
</dbReference>
<keyword evidence="5" id="KW-1185">Reference proteome</keyword>
<dbReference type="SUPFAM" id="SSF52283">
    <property type="entry name" value="Formate/glycerate dehydrogenase catalytic domain-like"/>
    <property type="match status" value="1"/>
</dbReference>
<proteinExistence type="predicted"/>
<keyword evidence="1" id="KW-0560">Oxidoreductase</keyword>
<keyword evidence="2" id="KW-0520">NAD</keyword>
<name>A0A7M5V2D2_9CNID</name>
<dbReference type="GO" id="GO:0051287">
    <property type="term" value="F:NAD binding"/>
    <property type="evidence" value="ECO:0007669"/>
    <property type="project" value="InterPro"/>
</dbReference>
<organism evidence="4 5">
    <name type="scientific">Clytia hemisphaerica</name>
    <dbReference type="NCBI Taxonomy" id="252671"/>
    <lineage>
        <taxon>Eukaryota</taxon>
        <taxon>Metazoa</taxon>
        <taxon>Cnidaria</taxon>
        <taxon>Hydrozoa</taxon>
        <taxon>Hydroidolina</taxon>
        <taxon>Leptothecata</taxon>
        <taxon>Obeliida</taxon>
        <taxon>Clytiidae</taxon>
        <taxon>Clytia</taxon>
    </lineage>
</organism>
<dbReference type="EnsemblMetazoa" id="CLYHEMT002367.1">
    <property type="protein sequence ID" value="CLYHEMP002367.1"/>
    <property type="gene ID" value="CLYHEMG002367"/>
</dbReference>
<dbReference type="Gene3D" id="3.40.50.720">
    <property type="entry name" value="NAD(P)-binding Rossmann-like Domain"/>
    <property type="match status" value="2"/>
</dbReference>
<feature type="domain" description="D-isomer specific 2-hydroxyacid dehydrogenase NAD-binding" evidence="3">
    <location>
        <begin position="130"/>
        <end position="308"/>
    </location>
</feature>
<evidence type="ECO:0000256" key="1">
    <source>
        <dbReference type="ARBA" id="ARBA00023002"/>
    </source>
</evidence>
<dbReference type="PANTHER" id="PTHR43333">
    <property type="entry name" value="2-HACID_DH_C DOMAIN-CONTAINING PROTEIN"/>
    <property type="match status" value="1"/>
</dbReference>
<dbReference type="PANTHER" id="PTHR43333:SF1">
    <property type="entry name" value="D-ISOMER SPECIFIC 2-HYDROXYACID DEHYDROGENASE NAD-BINDING DOMAIN-CONTAINING PROTEIN"/>
    <property type="match status" value="1"/>
</dbReference>
<dbReference type="Proteomes" id="UP000594262">
    <property type="component" value="Unplaced"/>
</dbReference>
<reference evidence="4" key="1">
    <citation type="submission" date="2021-01" db="UniProtKB">
        <authorList>
            <consortium name="EnsemblMetazoa"/>
        </authorList>
    </citation>
    <scope>IDENTIFICATION</scope>
</reference>
<evidence type="ECO:0000313" key="4">
    <source>
        <dbReference type="EnsemblMetazoa" id="CLYHEMP002367.1"/>
    </source>
</evidence>
<dbReference type="OrthoDB" id="298012at2759"/>
<dbReference type="CDD" id="cd05300">
    <property type="entry name" value="2-Hacid_dh_1"/>
    <property type="match status" value="1"/>
</dbReference>
<evidence type="ECO:0000259" key="3">
    <source>
        <dbReference type="Pfam" id="PF02826"/>
    </source>
</evidence>
<sequence length="343" mass="39287">MATVRKIGLLTHTSKNFLKCLESQLPKNGYHLQEIMFDQEKINNSKDCKEVEAALEKMKNDVESMDIVIADGRLMPKILHKVNKVKWIHLIWAGVDPVVDSLAGKSIPSMPVTRFGGYFGEHMAEYAISHIVGYERGSFTIYENQKQNNWLKLSEQLGEYRMIKDLKFTILGCGDIGHTIARHLKQFGGTVYGMVRQTRNSNSSDYVDQYFTFDELPEFLKKSDYVCNVLPSTPGTRNLLTPELLKNCQNTVFMNLGRGDVIKEDNILRALEENRFKQAILDVFAVEPLPKESKLWSHERVTITPHCSGQTQIQETVASFLEQLKLFENNEPLEFLVDWKSGY</sequence>
<evidence type="ECO:0000313" key="5">
    <source>
        <dbReference type="Proteomes" id="UP000594262"/>
    </source>
</evidence>
<dbReference type="Pfam" id="PF02826">
    <property type="entry name" value="2-Hacid_dh_C"/>
    <property type="match status" value="1"/>
</dbReference>
<dbReference type="InterPro" id="IPR006140">
    <property type="entry name" value="D-isomer_DH_NAD-bd"/>
</dbReference>
<dbReference type="RefSeq" id="XP_066932068.1">
    <property type="nucleotide sequence ID" value="XM_067075967.1"/>
</dbReference>
<dbReference type="GO" id="GO:0016491">
    <property type="term" value="F:oxidoreductase activity"/>
    <property type="evidence" value="ECO:0007669"/>
    <property type="project" value="UniProtKB-KW"/>
</dbReference>